<dbReference type="Gene3D" id="1.20.5.170">
    <property type="match status" value="1"/>
</dbReference>
<dbReference type="EMBL" id="JAAOAO010000260">
    <property type="protein sequence ID" value="KAF5552472.1"/>
    <property type="molecule type" value="Genomic_DNA"/>
</dbReference>
<dbReference type="InterPro" id="IPR046347">
    <property type="entry name" value="bZIP_sf"/>
</dbReference>
<dbReference type="SMART" id="SM00338">
    <property type="entry name" value="BRLZ"/>
    <property type="match status" value="1"/>
</dbReference>
<dbReference type="InterPro" id="IPR004827">
    <property type="entry name" value="bZIP"/>
</dbReference>
<keyword evidence="3" id="KW-0804">Transcription</keyword>
<dbReference type="GO" id="GO:0005634">
    <property type="term" value="C:nucleus"/>
    <property type="evidence" value="ECO:0007669"/>
    <property type="project" value="UniProtKB-SubCell"/>
</dbReference>
<feature type="region of interest" description="Disordered" evidence="6">
    <location>
        <begin position="79"/>
        <end position="179"/>
    </location>
</feature>
<sequence length="337" mass="37978">MDGPSQDFGDQAQSFQNNFPLTNNDAIIDPLLDCTTGAQASPIVSNSMDNQLLMGSNMWNPMNNPVTFFPPSMPAMAPSAVNNSPKVPNEMHSTPETPSSEPTSGGPTRQSSKSSIPSIDSANTDTKPRRSSRATKIQRQQPEVEPTNKRRHRRASKESSLKEEDEDEDEDEDDGLDETGKRSKFLKRNRIAASKCRQKKKVWMRELEETKQNLETEYNALQSQYTELMGELTTIKNQLMDHASCNDANIDQWLDNEAKKYVQRIATQARQPPAVLPQNVPLEPHNTHRRSSSGRSNLVQPYKFMTDHHLVATSRQRSIESEIIYDHAPVNFADARN</sequence>
<name>A0A8H5N4R0_9HYPO</name>
<evidence type="ECO:0000313" key="9">
    <source>
        <dbReference type="Proteomes" id="UP000574317"/>
    </source>
</evidence>
<dbReference type="GO" id="GO:0003700">
    <property type="term" value="F:DNA-binding transcription factor activity"/>
    <property type="evidence" value="ECO:0007669"/>
    <property type="project" value="InterPro"/>
</dbReference>
<comment type="caution">
    <text evidence="8">The sequence shown here is derived from an EMBL/GenBank/DDBJ whole genome shotgun (WGS) entry which is preliminary data.</text>
</comment>
<reference evidence="8 9" key="1">
    <citation type="submission" date="2020-05" db="EMBL/GenBank/DDBJ databases">
        <title>Identification and distribution of gene clusters putatively required for synthesis of sphingolipid metabolism inhibitors in phylogenetically diverse species of the filamentous fungus Fusarium.</title>
        <authorList>
            <person name="Kim H.-S."/>
            <person name="Busman M."/>
            <person name="Brown D.W."/>
            <person name="Divon H."/>
            <person name="Uhlig S."/>
            <person name="Proctor R.H."/>
        </authorList>
    </citation>
    <scope>NUCLEOTIDE SEQUENCE [LARGE SCALE GENOMIC DNA]</scope>
    <source>
        <strain evidence="8 9">NRRL 25196</strain>
    </source>
</reference>
<organism evidence="8 9">
    <name type="scientific">Fusarium napiforme</name>
    <dbReference type="NCBI Taxonomy" id="42672"/>
    <lineage>
        <taxon>Eukaryota</taxon>
        <taxon>Fungi</taxon>
        <taxon>Dikarya</taxon>
        <taxon>Ascomycota</taxon>
        <taxon>Pezizomycotina</taxon>
        <taxon>Sordariomycetes</taxon>
        <taxon>Hypocreomycetidae</taxon>
        <taxon>Hypocreales</taxon>
        <taxon>Nectriaceae</taxon>
        <taxon>Fusarium</taxon>
        <taxon>Fusarium fujikuroi species complex</taxon>
    </lineage>
</organism>
<evidence type="ECO:0000256" key="3">
    <source>
        <dbReference type="ARBA" id="ARBA00023163"/>
    </source>
</evidence>
<proteinExistence type="predicted"/>
<feature type="compositionally biased region" description="Acidic residues" evidence="6">
    <location>
        <begin position="163"/>
        <end position="177"/>
    </location>
</feature>
<evidence type="ECO:0000313" key="8">
    <source>
        <dbReference type="EMBL" id="KAF5552472.1"/>
    </source>
</evidence>
<dbReference type="CDD" id="cd14687">
    <property type="entry name" value="bZIP_ATF2"/>
    <property type="match status" value="1"/>
</dbReference>
<dbReference type="Pfam" id="PF00170">
    <property type="entry name" value="bZIP_1"/>
    <property type="match status" value="1"/>
</dbReference>
<dbReference type="PROSITE" id="PS50217">
    <property type="entry name" value="BZIP"/>
    <property type="match status" value="1"/>
</dbReference>
<keyword evidence="2" id="KW-0805">Transcription regulation</keyword>
<feature type="domain" description="BZIP" evidence="7">
    <location>
        <begin position="179"/>
        <end position="242"/>
    </location>
</feature>
<evidence type="ECO:0000256" key="5">
    <source>
        <dbReference type="SAM" id="Coils"/>
    </source>
</evidence>
<evidence type="ECO:0000256" key="6">
    <source>
        <dbReference type="SAM" id="MobiDB-lite"/>
    </source>
</evidence>
<dbReference type="SUPFAM" id="SSF57959">
    <property type="entry name" value="Leucine zipper domain"/>
    <property type="match status" value="1"/>
</dbReference>
<evidence type="ECO:0000256" key="2">
    <source>
        <dbReference type="ARBA" id="ARBA00023015"/>
    </source>
</evidence>
<dbReference type="InterPro" id="IPR051027">
    <property type="entry name" value="bZIP_transcription_factors"/>
</dbReference>
<comment type="subcellular location">
    <subcellularLocation>
        <location evidence="1">Nucleus</location>
    </subcellularLocation>
</comment>
<keyword evidence="4" id="KW-0539">Nucleus</keyword>
<gene>
    <name evidence="8" type="ORF">FNAPI_7061</name>
</gene>
<protein>
    <submittedName>
        <fullName evidence="8">Transcription factor atf21</fullName>
    </submittedName>
</protein>
<feature type="region of interest" description="Disordered" evidence="6">
    <location>
        <begin position="276"/>
        <end position="296"/>
    </location>
</feature>
<dbReference type="PANTHER" id="PTHR19304">
    <property type="entry name" value="CYCLIC-AMP RESPONSE ELEMENT BINDING PROTEIN"/>
    <property type="match status" value="1"/>
</dbReference>
<feature type="coiled-coil region" evidence="5">
    <location>
        <begin position="193"/>
        <end position="238"/>
    </location>
</feature>
<keyword evidence="9" id="KW-1185">Reference proteome</keyword>
<feature type="compositionally biased region" description="Low complexity" evidence="6">
    <location>
        <begin position="94"/>
        <end position="121"/>
    </location>
</feature>
<dbReference type="Proteomes" id="UP000574317">
    <property type="component" value="Unassembled WGS sequence"/>
</dbReference>
<evidence type="ECO:0000259" key="7">
    <source>
        <dbReference type="PROSITE" id="PS50217"/>
    </source>
</evidence>
<accession>A0A8H5N4R0</accession>
<evidence type="ECO:0000256" key="1">
    <source>
        <dbReference type="ARBA" id="ARBA00004123"/>
    </source>
</evidence>
<dbReference type="PROSITE" id="PS00036">
    <property type="entry name" value="BZIP_BASIC"/>
    <property type="match status" value="1"/>
</dbReference>
<dbReference type="AlphaFoldDB" id="A0A8H5N4R0"/>
<keyword evidence="5" id="KW-0175">Coiled coil</keyword>
<evidence type="ECO:0000256" key="4">
    <source>
        <dbReference type="ARBA" id="ARBA00023242"/>
    </source>
</evidence>